<keyword evidence="6" id="KW-0238">DNA-binding</keyword>
<dbReference type="PANTHER" id="PTHR24388:SF54">
    <property type="entry name" value="PROTEIN ESCARGOT"/>
    <property type="match status" value="1"/>
</dbReference>
<dbReference type="SUPFAM" id="SSF57667">
    <property type="entry name" value="beta-beta-alpha zinc fingers"/>
    <property type="match status" value="1"/>
</dbReference>
<evidence type="ECO:0000256" key="8">
    <source>
        <dbReference type="ARBA" id="ARBA00037948"/>
    </source>
</evidence>
<accession>A0A232F495</accession>
<dbReference type="GO" id="GO:0005634">
    <property type="term" value="C:nucleus"/>
    <property type="evidence" value="ECO:0007669"/>
    <property type="project" value="UniProtKB-SubCell"/>
</dbReference>
<keyword evidence="4 9" id="KW-0863">Zinc-finger</keyword>
<evidence type="ECO:0000256" key="1">
    <source>
        <dbReference type="ARBA" id="ARBA00004123"/>
    </source>
</evidence>
<feature type="domain" description="C2H2-type" evidence="10">
    <location>
        <begin position="211"/>
        <end position="231"/>
    </location>
</feature>
<dbReference type="PROSITE" id="PS50157">
    <property type="entry name" value="ZINC_FINGER_C2H2_2"/>
    <property type="match status" value="1"/>
</dbReference>
<dbReference type="GO" id="GO:0000978">
    <property type="term" value="F:RNA polymerase II cis-regulatory region sequence-specific DNA binding"/>
    <property type="evidence" value="ECO:0007669"/>
    <property type="project" value="TreeGrafter"/>
</dbReference>
<evidence type="ECO:0000313" key="12">
    <source>
        <dbReference type="Proteomes" id="UP000215335"/>
    </source>
</evidence>
<keyword evidence="5" id="KW-0862">Zinc</keyword>
<evidence type="ECO:0000313" key="11">
    <source>
        <dbReference type="EMBL" id="OXU25273.1"/>
    </source>
</evidence>
<dbReference type="InterPro" id="IPR036236">
    <property type="entry name" value="Znf_C2H2_sf"/>
</dbReference>
<reference evidence="11 12" key="1">
    <citation type="journal article" date="2017" name="Curr. Biol.">
        <title>The Evolution of Venom by Co-option of Single-Copy Genes.</title>
        <authorList>
            <person name="Martinson E.O."/>
            <person name="Mrinalini"/>
            <person name="Kelkar Y.D."/>
            <person name="Chang C.H."/>
            <person name="Werren J.H."/>
        </authorList>
    </citation>
    <scope>NUCLEOTIDE SEQUENCE [LARGE SCALE GENOMIC DNA]</scope>
    <source>
        <strain evidence="11 12">Alberta</strain>
        <tissue evidence="11">Whole body</tissue>
    </source>
</reference>
<evidence type="ECO:0000256" key="6">
    <source>
        <dbReference type="ARBA" id="ARBA00023125"/>
    </source>
</evidence>
<dbReference type="Proteomes" id="UP000215335">
    <property type="component" value="Unassembled WGS sequence"/>
</dbReference>
<keyword evidence="2" id="KW-0479">Metal-binding</keyword>
<evidence type="ECO:0000256" key="4">
    <source>
        <dbReference type="ARBA" id="ARBA00022771"/>
    </source>
</evidence>
<dbReference type="AlphaFoldDB" id="A0A232F495"/>
<dbReference type="GO" id="GO:0008270">
    <property type="term" value="F:zinc ion binding"/>
    <property type="evidence" value="ECO:0007669"/>
    <property type="project" value="UniProtKB-KW"/>
</dbReference>
<keyword evidence="7" id="KW-0539">Nucleus</keyword>
<keyword evidence="12" id="KW-1185">Reference proteome</keyword>
<dbReference type="GO" id="GO:0000981">
    <property type="term" value="F:DNA-binding transcription factor activity, RNA polymerase II-specific"/>
    <property type="evidence" value="ECO:0007669"/>
    <property type="project" value="TreeGrafter"/>
</dbReference>
<evidence type="ECO:0000256" key="9">
    <source>
        <dbReference type="PROSITE-ProRule" id="PRU00042"/>
    </source>
</evidence>
<comment type="caution">
    <text evidence="11">The sequence shown here is derived from an EMBL/GenBank/DDBJ whole genome shotgun (WGS) entry which is preliminary data.</text>
</comment>
<dbReference type="InterPro" id="IPR050527">
    <property type="entry name" value="Snail/Krueppel_Znf"/>
</dbReference>
<comment type="subcellular location">
    <subcellularLocation>
        <location evidence="1">Nucleus</location>
    </subcellularLocation>
</comment>
<dbReference type="OrthoDB" id="3561125at2759"/>
<evidence type="ECO:0000256" key="3">
    <source>
        <dbReference type="ARBA" id="ARBA00022737"/>
    </source>
</evidence>
<comment type="similarity">
    <text evidence="8">Belongs to the snail C2H2-type zinc-finger protein family.</text>
</comment>
<evidence type="ECO:0000256" key="7">
    <source>
        <dbReference type="ARBA" id="ARBA00023242"/>
    </source>
</evidence>
<dbReference type="STRING" id="543379.A0A232F495"/>
<organism evidence="11 12">
    <name type="scientific">Trichomalopsis sarcophagae</name>
    <dbReference type="NCBI Taxonomy" id="543379"/>
    <lineage>
        <taxon>Eukaryota</taxon>
        <taxon>Metazoa</taxon>
        <taxon>Ecdysozoa</taxon>
        <taxon>Arthropoda</taxon>
        <taxon>Hexapoda</taxon>
        <taxon>Insecta</taxon>
        <taxon>Pterygota</taxon>
        <taxon>Neoptera</taxon>
        <taxon>Endopterygota</taxon>
        <taxon>Hymenoptera</taxon>
        <taxon>Apocrita</taxon>
        <taxon>Proctotrupomorpha</taxon>
        <taxon>Chalcidoidea</taxon>
        <taxon>Pteromalidae</taxon>
        <taxon>Pteromalinae</taxon>
        <taxon>Trichomalopsis</taxon>
    </lineage>
</organism>
<dbReference type="EMBL" id="NNAY01001064">
    <property type="protein sequence ID" value="OXU25273.1"/>
    <property type="molecule type" value="Genomic_DNA"/>
</dbReference>
<gene>
    <name evidence="11" type="ORF">TSAR_016376</name>
</gene>
<evidence type="ECO:0000259" key="10">
    <source>
        <dbReference type="PROSITE" id="PS50157"/>
    </source>
</evidence>
<dbReference type="Gene3D" id="3.30.160.60">
    <property type="entry name" value="Classic Zinc Finger"/>
    <property type="match status" value="2"/>
</dbReference>
<name>A0A232F495_9HYME</name>
<protein>
    <recommendedName>
        <fullName evidence="10">C2H2-type domain-containing protein</fullName>
    </recommendedName>
</protein>
<keyword evidence="3" id="KW-0677">Repeat</keyword>
<dbReference type="InterPro" id="IPR013087">
    <property type="entry name" value="Znf_C2H2_type"/>
</dbReference>
<evidence type="ECO:0000256" key="2">
    <source>
        <dbReference type="ARBA" id="ARBA00022723"/>
    </source>
</evidence>
<proteinExistence type="inferred from homology"/>
<dbReference type="SMART" id="SM00355">
    <property type="entry name" value="ZnF_C2H2"/>
    <property type="match status" value="4"/>
</dbReference>
<dbReference type="PANTHER" id="PTHR24388">
    <property type="entry name" value="ZINC FINGER PROTEIN"/>
    <property type="match status" value="1"/>
</dbReference>
<sequence length="267" mass="31273">MCFKSLMIHHSNLFTDKIALKIETAPDGTNQMFAQPIMTTYTTNLPYNSLFKEELIIIADESSNFFEKQIPTNSQNPEATNSTYKQLTVTEPIPDSNVNNILNLGAELTVAQGRTKIKCELYCVQCDRIVDEDTIVQNAENLECKECNTRLQFKCKSCPKRYEQLRGLHRHIRYECDSIKRYHCTHCQFKCIREIHLDLHIKKKHDSEYSFKCSKCGKVYDKRWCLKEHERSCEMPLKCEFCSFRTTQKQSLNYHIGAIHKLPHNIF</sequence>
<evidence type="ECO:0000256" key="5">
    <source>
        <dbReference type="ARBA" id="ARBA00022833"/>
    </source>
</evidence>